<gene>
    <name evidence="2" type="ORF">Tci_547666</name>
</gene>
<keyword evidence="2" id="KW-0808">Transferase</keyword>
<sequence length="153" mass="17128">MVPNSEKLMEVFIEGLPRSIKGNVTASKPQTLEEAITITQGLMEQVIKHNSAQETNDHKQKFKDRRNTTDNNNYPKITTTITTPTIAITTITKITVTTTMTTVTKITTNSKIEGKKMSEFVLPKDTTETFLHVQDAPCITQEFSLSSVRLAIR</sequence>
<name>A0A699IQE4_TANCI</name>
<evidence type="ECO:0000313" key="2">
    <source>
        <dbReference type="EMBL" id="GEZ75693.1"/>
    </source>
</evidence>
<keyword evidence="2" id="KW-0695">RNA-directed DNA polymerase</keyword>
<dbReference type="AlphaFoldDB" id="A0A699IQE4"/>
<feature type="region of interest" description="Disordered" evidence="1">
    <location>
        <begin position="51"/>
        <end position="76"/>
    </location>
</feature>
<reference evidence="2" key="1">
    <citation type="journal article" date="2019" name="Sci. Rep.">
        <title>Draft genome of Tanacetum cinerariifolium, the natural source of mosquito coil.</title>
        <authorList>
            <person name="Yamashiro T."/>
            <person name="Shiraishi A."/>
            <person name="Satake H."/>
            <person name="Nakayama K."/>
        </authorList>
    </citation>
    <scope>NUCLEOTIDE SEQUENCE</scope>
</reference>
<organism evidence="2">
    <name type="scientific">Tanacetum cinerariifolium</name>
    <name type="common">Dalmatian daisy</name>
    <name type="synonym">Chrysanthemum cinerariifolium</name>
    <dbReference type="NCBI Taxonomy" id="118510"/>
    <lineage>
        <taxon>Eukaryota</taxon>
        <taxon>Viridiplantae</taxon>
        <taxon>Streptophyta</taxon>
        <taxon>Embryophyta</taxon>
        <taxon>Tracheophyta</taxon>
        <taxon>Spermatophyta</taxon>
        <taxon>Magnoliopsida</taxon>
        <taxon>eudicotyledons</taxon>
        <taxon>Gunneridae</taxon>
        <taxon>Pentapetalae</taxon>
        <taxon>asterids</taxon>
        <taxon>campanulids</taxon>
        <taxon>Asterales</taxon>
        <taxon>Asteraceae</taxon>
        <taxon>Asteroideae</taxon>
        <taxon>Anthemideae</taxon>
        <taxon>Anthemidinae</taxon>
        <taxon>Tanacetum</taxon>
    </lineage>
</organism>
<dbReference type="GO" id="GO:0003964">
    <property type="term" value="F:RNA-directed DNA polymerase activity"/>
    <property type="evidence" value="ECO:0007669"/>
    <property type="project" value="UniProtKB-KW"/>
</dbReference>
<protein>
    <submittedName>
        <fullName evidence="2">Reverse transcriptase domain-containing protein</fullName>
    </submittedName>
</protein>
<comment type="caution">
    <text evidence="2">The sequence shown here is derived from an EMBL/GenBank/DDBJ whole genome shotgun (WGS) entry which is preliminary data.</text>
</comment>
<keyword evidence="2" id="KW-0548">Nucleotidyltransferase</keyword>
<accession>A0A699IQE4</accession>
<evidence type="ECO:0000256" key="1">
    <source>
        <dbReference type="SAM" id="MobiDB-lite"/>
    </source>
</evidence>
<proteinExistence type="predicted"/>
<dbReference type="EMBL" id="BKCJ010319488">
    <property type="protein sequence ID" value="GEZ75693.1"/>
    <property type="molecule type" value="Genomic_DNA"/>
</dbReference>